<evidence type="ECO:0000313" key="5">
    <source>
        <dbReference type="EMBL" id="OJJ94625.1"/>
    </source>
</evidence>
<evidence type="ECO:0000259" key="4">
    <source>
        <dbReference type="Pfam" id="PF00135"/>
    </source>
</evidence>
<dbReference type="OrthoDB" id="408631at2759"/>
<reference evidence="6" key="1">
    <citation type="journal article" date="2017" name="Genome Biol.">
        <title>Comparative genomics reveals high biological diversity and specific adaptations in the industrially and medically important fungal genus Aspergillus.</title>
        <authorList>
            <person name="de Vries R.P."/>
            <person name="Riley R."/>
            <person name="Wiebenga A."/>
            <person name="Aguilar-Osorio G."/>
            <person name="Amillis S."/>
            <person name="Uchima C.A."/>
            <person name="Anderluh G."/>
            <person name="Asadollahi M."/>
            <person name="Askin M."/>
            <person name="Barry K."/>
            <person name="Battaglia E."/>
            <person name="Bayram O."/>
            <person name="Benocci T."/>
            <person name="Braus-Stromeyer S.A."/>
            <person name="Caldana C."/>
            <person name="Canovas D."/>
            <person name="Cerqueira G.C."/>
            <person name="Chen F."/>
            <person name="Chen W."/>
            <person name="Choi C."/>
            <person name="Clum A."/>
            <person name="Dos Santos R.A."/>
            <person name="Damasio A.R."/>
            <person name="Diallinas G."/>
            <person name="Emri T."/>
            <person name="Fekete E."/>
            <person name="Flipphi M."/>
            <person name="Freyberg S."/>
            <person name="Gallo A."/>
            <person name="Gournas C."/>
            <person name="Habgood R."/>
            <person name="Hainaut M."/>
            <person name="Harispe M.L."/>
            <person name="Henrissat B."/>
            <person name="Hilden K.S."/>
            <person name="Hope R."/>
            <person name="Hossain A."/>
            <person name="Karabika E."/>
            <person name="Karaffa L."/>
            <person name="Karanyi Z."/>
            <person name="Krasevec N."/>
            <person name="Kuo A."/>
            <person name="Kusch H."/>
            <person name="LaButti K."/>
            <person name="Lagendijk E.L."/>
            <person name="Lapidus A."/>
            <person name="Levasseur A."/>
            <person name="Lindquist E."/>
            <person name="Lipzen A."/>
            <person name="Logrieco A.F."/>
            <person name="MacCabe A."/>
            <person name="Maekelae M.R."/>
            <person name="Malavazi I."/>
            <person name="Melin P."/>
            <person name="Meyer V."/>
            <person name="Mielnichuk N."/>
            <person name="Miskei M."/>
            <person name="Molnar A.P."/>
            <person name="Mule G."/>
            <person name="Ngan C.Y."/>
            <person name="Orejas M."/>
            <person name="Orosz E."/>
            <person name="Ouedraogo J.P."/>
            <person name="Overkamp K.M."/>
            <person name="Park H.-S."/>
            <person name="Perrone G."/>
            <person name="Piumi F."/>
            <person name="Punt P.J."/>
            <person name="Ram A.F."/>
            <person name="Ramon A."/>
            <person name="Rauscher S."/>
            <person name="Record E."/>
            <person name="Riano-Pachon D.M."/>
            <person name="Robert V."/>
            <person name="Roehrig J."/>
            <person name="Ruller R."/>
            <person name="Salamov A."/>
            <person name="Salih N.S."/>
            <person name="Samson R.A."/>
            <person name="Sandor E."/>
            <person name="Sanguinetti M."/>
            <person name="Schuetze T."/>
            <person name="Sepcic K."/>
            <person name="Shelest E."/>
            <person name="Sherlock G."/>
            <person name="Sophianopoulou V."/>
            <person name="Squina F.M."/>
            <person name="Sun H."/>
            <person name="Susca A."/>
            <person name="Todd R.B."/>
            <person name="Tsang A."/>
            <person name="Unkles S.E."/>
            <person name="van de Wiele N."/>
            <person name="van Rossen-Uffink D."/>
            <person name="Oliveira J.V."/>
            <person name="Vesth T.C."/>
            <person name="Visser J."/>
            <person name="Yu J.-H."/>
            <person name="Zhou M."/>
            <person name="Andersen M.R."/>
            <person name="Archer D.B."/>
            <person name="Baker S.E."/>
            <person name="Benoit I."/>
            <person name="Brakhage A.A."/>
            <person name="Braus G.H."/>
            <person name="Fischer R."/>
            <person name="Frisvad J.C."/>
            <person name="Goldman G.H."/>
            <person name="Houbraken J."/>
            <person name="Oakley B."/>
            <person name="Pocsi I."/>
            <person name="Scazzocchio C."/>
            <person name="Seiboth B."/>
            <person name="vanKuyk P.A."/>
            <person name="Wortman J."/>
            <person name="Dyer P.S."/>
            <person name="Grigoriev I.V."/>
        </authorList>
    </citation>
    <scope>NUCLEOTIDE SEQUENCE [LARGE SCALE GENOMIC DNA]</scope>
    <source>
        <strain evidence="6">ATCC 16872 / CBS 172.66 / WB 5094</strain>
    </source>
</reference>
<dbReference type="GeneID" id="30976859"/>
<dbReference type="EC" id="3.1.1.-" evidence="3"/>
<dbReference type="EMBL" id="KV879001">
    <property type="protein sequence ID" value="OJJ94625.1"/>
    <property type="molecule type" value="Genomic_DNA"/>
</dbReference>
<organism evidence="5 6">
    <name type="scientific">Aspergillus aculeatus (strain ATCC 16872 / CBS 172.66 / WB 5094)</name>
    <dbReference type="NCBI Taxonomy" id="690307"/>
    <lineage>
        <taxon>Eukaryota</taxon>
        <taxon>Fungi</taxon>
        <taxon>Dikarya</taxon>
        <taxon>Ascomycota</taxon>
        <taxon>Pezizomycotina</taxon>
        <taxon>Eurotiomycetes</taxon>
        <taxon>Eurotiomycetidae</taxon>
        <taxon>Eurotiales</taxon>
        <taxon>Aspergillaceae</taxon>
        <taxon>Aspergillus</taxon>
        <taxon>Aspergillus subgen. Circumdati</taxon>
    </lineage>
</organism>
<dbReference type="STRING" id="690307.A0A1L9WEU7"/>
<dbReference type="PANTHER" id="PTHR43918:SF4">
    <property type="entry name" value="CARBOXYLIC ESTER HYDROLASE"/>
    <property type="match status" value="1"/>
</dbReference>
<dbReference type="PROSITE" id="PS00941">
    <property type="entry name" value="CARBOXYLESTERASE_B_2"/>
    <property type="match status" value="1"/>
</dbReference>
<dbReference type="InterPro" id="IPR029058">
    <property type="entry name" value="AB_hydrolase_fold"/>
</dbReference>
<evidence type="ECO:0000256" key="1">
    <source>
        <dbReference type="ARBA" id="ARBA00005964"/>
    </source>
</evidence>
<dbReference type="InterPro" id="IPR019826">
    <property type="entry name" value="Carboxylesterase_B_AS"/>
</dbReference>
<feature type="signal peptide" evidence="3">
    <location>
        <begin position="1"/>
        <end position="17"/>
    </location>
</feature>
<dbReference type="InterPro" id="IPR002018">
    <property type="entry name" value="CarbesteraseB"/>
</dbReference>
<dbReference type="InterPro" id="IPR019819">
    <property type="entry name" value="Carboxylesterase_B_CS"/>
</dbReference>
<dbReference type="PANTHER" id="PTHR43918">
    <property type="entry name" value="ACETYLCHOLINESTERASE"/>
    <property type="match status" value="1"/>
</dbReference>
<dbReference type="AlphaFoldDB" id="A0A1L9WEU7"/>
<comment type="similarity">
    <text evidence="1 3">Belongs to the type-B carboxylesterase/lipase family.</text>
</comment>
<evidence type="ECO:0000313" key="6">
    <source>
        <dbReference type="Proteomes" id="UP000184546"/>
    </source>
</evidence>
<dbReference type="VEuPathDB" id="FungiDB:ASPACDRAFT_55720"/>
<keyword evidence="2 3" id="KW-0378">Hydrolase</keyword>
<dbReference type="Proteomes" id="UP000184546">
    <property type="component" value="Unassembled WGS sequence"/>
</dbReference>
<dbReference type="Pfam" id="PF00135">
    <property type="entry name" value="COesterase"/>
    <property type="match status" value="1"/>
</dbReference>
<dbReference type="Gene3D" id="3.40.50.1820">
    <property type="entry name" value="alpha/beta hydrolase"/>
    <property type="match status" value="1"/>
</dbReference>
<accession>A0A1L9WEU7</accession>
<feature type="domain" description="Carboxylesterase type B" evidence="4">
    <location>
        <begin position="17"/>
        <end position="535"/>
    </location>
</feature>
<keyword evidence="3" id="KW-0732">Signal</keyword>
<dbReference type="RefSeq" id="XP_020050965.1">
    <property type="nucleotide sequence ID" value="XM_020203045.1"/>
</dbReference>
<evidence type="ECO:0000256" key="2">
    <source>
        <dbReference type="ARBA" id="ARBA00022801"/>
    </source>
</evidence>
<gene>
    <name evidence="5" type="ORF">ASPACDRAFT_55720</name>
</gene>
<protein>
    <recommendedName>
        <fullName evidence="3">Carboxylic ester hydrolase</fullName>
        <ecNumber evidence="3">3.1.1.-</ecNumber>
    </recommendedName>
</protein>
<dbReference type="PROSITE" id="PS00122">
    <property type="entry name" value="CARBOXYLESTERASE_B_1"/>
    <property type="match status" value="1"/>
</dbReference>
<keyword evidence="6" id="KW-1185">Reference proteome</keyword>
<dbReference type="SUPFAM" id="SSF53474">
    <property type="entry name" value="alpha/beta-Hydrolases"/>
    <property type="match status" value="1"/>
</dbReference>
<evidence type="ECO:0000256" key="3">
    <source>
        <dbReference type="RuleBase" id="RU361235"/>
    </source>
</evidence>
<name>A0A1L9WEU7_ASPA1</name>
<feature type="chain" id="PRO_5011815715" description="Carboxylic ester hydrolase" evidence="3">
    <location>
        <begin position="18"/>
        <end position="558"/>
    </location>
</feature>
<dbReference type="GO" id="GO:0052689">
    <property type="term" value="F:carboxylic ester hydrolase activity"/>
    <property type="evidence" value="ECO:0007669"/>
    <property type="project" value="TreeGrafter"/>
</dbReference>
<sequence>MRTLLLIIPYLLVAVTATVKNGTLLGVYNPHFAQDFFLGIPYALPPVGDLRYQHPQAVNESWAMKSATEYGPWCHSAPLNLPGFSQKGFLHTESEDCLTLNVVRPSGVNECSKLPVLVWIHGGGLQEGGSADQRYNMTFLVEESVRMGTPIIGVSFNYRLSGFGFLYGRAVNESRLANLGLYDQRKALFWIQENIAAFGGDPSRVTISGESSGGISVGHHFLSFGGRDEGLFSGGIAESGGPLTPSALLSLDQQDVLYRKVLNQTNCTGAADSIDCLRAIPAETLKLAFQGVSFYPVIDGAMIEGLPSVALREGRFVKRPLLTGSNTNEGTAFSIPAKIKVDDAADFAAFATAFDTGHGLSPETIKDLATMYIQDVSSEEAQTALGTVSPSPGSSYGSLWGKATLYLGDSMFHAGRRYATDMWRTHGVPSYSYRFDAVPNGIDPKILGATHFQEIGFVFRNHAGVGYATNPLASNSTSLARKYDDLAVLMSRMWISFAVAKSPNSHQDAVANFDLKWPVYNAAARNMVFRLDNTHLEVDTWRQKEIDHIINVFEQYRI</sequence>
<dbReference type="OMA" id="LHWPLYN"/>
<dbReference type="InterPro" id="IPR050654">
    <property type="entry name" value="AChE-related_enzymes"/>
</dbReference>
<proteinExistence type="inferred from homology"/>